<dbReference type="OrthoDB" id="1704963at2"/>
<sequence>MVKEKADCIDSGTEYCPCKLAESGECILCSQLQGKCFCDCVNWNGVCIYQEFHDNGMKAKPGRKATTCKVISSELIEENLIMIKFNIPHKLALDLVKPGSYIFIRTDKNHFFDVPISIMNSDIENNIITLVIEVRGVKTKKLKDIKAGGVIVIRGPYWNGIFGRDNILNQKEGNCLVLANGIGLAPMMPVIRKLVSNKNEVDLYIDTSPFKNNFAKEYVEEFGIIPRQTHLIEKGKLSDEGRLIIKNLIKDKNIKLIHLAGADILTYSVIEYLDELDRGDILLSCCNNFKMCCGEGVCGTCTARFSGHRVKRFCKLQGEPRSIFEGRRLI</sequence>
<dbReference type="GO" id="GO:0016491">
    <property type="term" value="F:oxidoreductase activity"/>
    <property type="evidence" value="ECO:0007669"/>
    <property type="project" value="InterPro"/>
</dbReference>
<dbReference type="InterPro" id="IPR017927">
    <property type="entry name" value="FAD-bd_FR_type"/>
</dbReference>
<dbReference type="RefSeq" id="WP_106060836.1">
    <property type="nucleotide sequence ID" value="NZ_PVXQ01000041.1"/>
</dbReference>
<dbReference type="Proteomes" id="UP000239471">
    <property type="component" value="Unassembled WGS sequence"/>
</dbReference>
<evidence type="ECO:0000259" key="1">
    <source>
        <dbReference type="PROSITE" id="PS51384"/>
    </source>
</evidence>
<dbReference type="Gene3D" id="2.40.30.10">
    <property type="entry name" value="Translation factors"/>
    <property type="match status" value="1"/>
</dbReference>
<keyword evidence="3" id="KW-1185">Reference proteome</keyword>
<dbReference type="GO" id="GO:0051537">
    <property type="term" value="F:2 iron, 2 sulfur cluster binding"/>
    <property type="evidence" value="ECO:0007669"/>
    <property type="project" value="InterPro"/>
</dbReference>
<dbReference type="InterPro" id="IPR039261">
    <property type="entry name" value="FNR_nucleotide-bd"/>
</dbReference>
<name>A0A2T0BAH1_9CLOT</name>
<dbReference type="PROSITE" id="PS51384">
    <property type="entry name" value="FAD_FR"/>
    <property type="match status" value="1"/>
</dbReference>
<dbReference type="Pfam" id="PF00970">
    <property type="entry name" value="FAD_binding_6"/>
    <property type="match status" value="1"/>
</dbReference>
<dbReference type="AlphaFoldDB" id="A0A2T0BAH1"/>
<dbReference type="CDD" id="cd06192">
    <property type="entry name" value="DHOD_e_trans_like"/>
    <property type="match status" value="1"/>
</dbReference>
<dbReference type="NCBIfam" id="NF004470">
    <property type="entry name" value="PRK05802.1"/>
    <property type="match status" value="1"/>
</dbReference>
<dbReference type="PANTHER" id="PTHR43513">
    <property type="entry name" value="DIHYDROOROTATE DEHYDROGENASE B (NAD(+)), ELECTRON TRANSFER SUBUNIT"/>
    <property type="match status" value="1"/>
</dbReference>
<dbReference type="InterPro" id="IPR017938">
    <property type="entry name" value="Riboflavin_synthase-like_b-brl"/>
</dbReference>
<accession>A0A2T0BAH1</accession>
<comment type="caution">
    <text evidence="2">The sequence shown here is derived from an EMBL/GenBank/DDBJ whole genome shotgun (WGS) entry which is preliminary data.</text>
</comment>
<feature type="domain" description="FAD-binding FR-type" evidence="1">
    <location>
        <begin position="63"/>
        <end position="163"/>
    </location>
</feature>
<protein>
    <submittedName>
        <fullName evidence="2">Dihydroorotate dehydrogenase B, electron transfer subunit</fullName>
    </submittedName>
</protein>
<dbReference type="EMBL" id="PVXQ01000041">
    <property type="protein sequence ID" value="PRR80874.1"/>
    <property type="molecule type" value="Genomic_DNA"/>
</dbReference>
<dbReference type="PANTHER" id="PTHR43513:SF3">
    <property type="entry name" value="DIHYDROOROTATE DEHYDROGENASE B (NAD(+)), ELECTRON TRANSFER SUBUNIT-RELATED"/>
    <property type="match status" value="1"/>
</dbReference>
<organism evidence="2 3">
    <name type="scientific">Clostridium vincentii</name>
    <dbReference type="NCBI Taxonomy" id="52704"/>
    <lineage>
        <taxon>Bacteria</taxon>
        <taxon>Bacillati</taxon>
        <taxon>Bacillota</taxon>
        <taxon>Clostridia</taxon>
        <taxon>Eubacteriales</taxon>
        <taxon>Clostridiaceae</taxon>
        <taxon>Clostridium</taxon>
    </lineage>
</organism>
<proteinExistence type="predicted"/>
<reference evidence="2 3" key="1">
    <citation type="submission" date="2018-03" db="EMBL/GenBank/DDBJ databases">
        <title>Genome sequence of Clostridium vincentii DSM 10228.</title>
        <authorList>
            <person name="Poehlein A."/>
            <person name="Daniel R."/>
        </authorList>
    </citation>
    <scope>NUCLEOTIDE SEQUENCE [LARGE SCALE GENOMIC DNA]</scope>
    <source>
        <strain evidence="2 3">DSM 10228</strain>
    </source>
</reference>
<dbReference type="SUPFAM" id="SSF63380">
    <property type="entry name" value="Riboflavin synthase domain-like"/>
    <property type="match status" value="1"/>
</dbReference>
<dbReference type="SUPFAM" id="SSF52343">
    <property type="entry name" value="Ferredoxin reductase-like, C-terminal NADP-linked domain"/>
    <property type="match status" value="1"/>
</dbReference>
<dbReference type="InterPro" id="IPR008333">
    <property type="entry name" value="Cbr1-like_FAD-bd_dom"/>
</dbReference>
<gene>
    <name evidence="2" type="primary">pyrK_3</name>
    <name evidence="2" type="ORF">CLVI_29320</name>
</gene>
<dbReference type="PROSITE" id="PS00197">
    <property type="entry name" value="2FE2S_FER_1"/>
    <property type="match status" value="1"/>
</dbReference>
<dbReference type="InterPro" id="IPR050353">
    <property type="entry name" value="PyrK_electron_transfer"/>
</dbReference>
<dbReference type="InterPro" id="IPR006058">
    <property type="entry name" value="2Fe2S_fd_BS"/>
</dbReference>
<evidence type="ECO:0000313" key="3">
    <source>
        <dbReference type="Proteomes" id="UP000239471"/>
    </source>
</evidence>
<evidence type="ECO:0000313" key="2">
    <source>
        <dbReference type="EMBL" id="PRR80874.1"/>
    </source>
</evidence>